<dbReference type="InterPro" id="IPR057135">
    <property type="entry name" value="At4g27190-like_LRR"/>
</dbReference>
<dbReference type="InterPro" id="IPR050905">
    <property type="entry name" value="Plant_NBS-LRR"/>
</dbReference>
<dbReference type="InterPro" id="IPR032675">
    <property type="entry name" value="LRR_dom_sf"/>
</dbReference>
<dbReference type="Gene3D" id="3.80.10.10">
    <property type="entry name" value="Ribonuclease Inhibitor"/>
    <property type="match status" value="1"/>
</dbReference>
<dbReference type="SUPFAM" id="SSF52058">
    <property type="entry name" value="L domain-like"/>
    <property type="match status" value="1"/>
</dbReference>
<dbReference type="Proteomes" id="UP001187192">
    <property type="component" value="Unassembled WGS sequence"/>
</dbReference>
<reference evidence="3" key="1">
    <citation type="submission" date="2023-07" db="EMBL/GenBank/DDBJ databases">
        <title>draft genome sequence of fig (Ficus carica).</title>
        <authorList>
            <person name="Takahashi T."/>
            <person name="Nishimura K."/>
        </authorList>
    </citation>
    <scope>NUCLEOTIDE SEQUENCE</scope>
</reference>
<organism evidence="3 4">
    <name type="scientific">Ficus carica</name>
    <name type="common">Common fig</name>
    <dbReference type="NCBI Taxonomy" id="3494"/>
    <lineage>
        <taxon>Eukaryota</taxon>
        <taxon>Viridiplantae</taxon>
        <taxon>Streptophyta</taxon>
        <taxon>Embryophyta</taxon>
        <taxon>Tracheophyta</taxon>
        <taxon>Spermatophyta</taxon>
        <taxon>Magnoliopsida</taxon>
        <taxon>eudicotyledons</taxon>
        <taxon>Gunneridae</taxon>
        <taxon>Pentapetalae</taxon>
        <taxon>rosids</taxon>
        <taxon>fabids</taxon>
        <taxon>Rosales</taxon>
        <taxon>Moraceae</taxon>
        <taxon>Ficeae</taxon>
        <taxon>Ficus</taxon>
    </lineage>
</organism>
<keyword evidence="1" id="KW-0611">Plant defense</keyword>
<dbReference type="PANTHER" id="PTHR33463:SF136">
    <property type="entry name" value="NB-ARC DOMAIN-CONTAINING PROTEIN"/>
    <property type="match status" value="1"/>
</dbReference>
<sequence length="403" mass="46392">MYCLRENVRFEDCFMNRENFKDLYVISVPGSGGINDQLPERLACPRLNGEQLASSFRSLQNLKALHLEIFNGEDIDVAIIGELKNLVILDLSYSSGLLRLPKEMVVLYQKACSIRIWKVYPWCYPSIIEVDASCFQDLERLQLYELENLESFMLTSPPTTSVERPTLFDDKVVFNNLQELTITWCHNLRSVWTLATLATFESLQQLNKLSIFGCMLMEEVLVFTNEAGDHEETKLKKILLPKLESLELNFLRKLERFGFCQADDYYTIEFPSLSKPSIGDCPELRTFIVKSTPSSRTTVEEVKETEMAQAILSSEKLKKLIIENCHLIQDVLVVTKEAGDDEKESKKISFPNLEYLSLQNLPKLERTFIAKSTPLTSTAVDKVEERRRPEKFCSIQSKFDQMQ</sequence>
<dbReference type="AlphaFoldDB" id="A0AA88E780"/>
<feature type="domain" description="Disease resistance protein At4g27190-like leucine-rich repeats" evidence="2">
    <location>
        <begin position="170"/>
        <end position="289"/>
    </location>
</feature>
<protein>
    <recommendedName>
        <fullName evidence="2">Disease resistance protein At4g27190-like leucine-rich repeats domain-containing protein</fullName>
    </recommendedName>
</protein>
<evidence type="ECO:0000259" key="2">
    <source>
        <dbReference type="Pfam" id="PF23247"/>
    </source>
</evidence>
<proteinExistence type="predicted"/>
<dbReference type="PANTHER" id="PTHR33463">
    <property type="entry name" value="NB-ARC DOMAIN-CONTAINING PROTEIN-RELATED"/>
    <property type="match status" value="1"/>
</dbReference>
<dbReference type="Pfam" id="PF23247">
    <property type="entry name" value="LRR_RPS2"/>
    <property type="match status" value="1"/>
</dbReference>
<evidence type="ECO:0000313" key="3">
    <source>
        <dbReference type="EMBL" id="GMN68925.1"/>
    </source>
</evidence>
<keyword evidence="4" id="KW-1185">Reference proteome</keyword>
<gene>
    <name evidence="3" type="ORF">TIFTF001_037975</name>
</gene>
<evidence type="ECO:0000313" key="4">
    <source>
        <dbReference type="Proteomes" id="UP001187192"/>
    </source>
</evidence>
<comment type="caution">
    <text evidence="3">The sequence shown here is derived from an EMBL/GenBank/DDBJ whole genome shotgun (WGS) entry which is preliminary data.</text>
</comment>
<dbReference type="EMBL" id="BTGU01000732">
    <property type="protein sequence ID" value="GMN68925.1"/>
    <property type="molecule type" value="Genomic_DNA"/>
</dbReference>
<accession>A0AA88E780</accession>
<name>A0AA88E780_FICCA</name>
<evidence type="ECO:0000256" key="1">
    <source>
        <dbReference type="ARBA" id="ARBA00022821"/>
    </source>
</evidence>